<accession>A0AAE4FT77</accession>
<keyword evidence="4" id="KW-0808">Transferase</keyword>
<feature type="transmembrane region" description="Helical" evidence="7">
    <location>
        <begin position="53"/>
        <end position="71"/>
    </location>
</feature>
<dbReference type="Gene3D" id="1.10.287.130">
    <property type="match status" value="1"/>
</dbReference>
<evidence type="ECO:0000256" key="6">
    <source>
        <dbReference type="ARBA" id="ARBA00023012"/>
    </source>
</evidence>
<dbReference type="EC" id="2.7.13.3" evidence="2"/>
<dbReference type="EMBL" id="JAVMIP010000017">
    <property type="protein sequence ID" value="MDS3861873.1"/>
    <property type="molecule type" value="Genomic_DNA"/>
</dbReference>
<dbReference type="RefSeq" id="WP_322879098.1">
    <property type="nucleotide sequence ID" value="NZ_JAVMIP010000017.1"/>
</dbReference>
<dbReference type="PANTHER" id="PTHR43547">
    <property type="entry name" value="TWO-COMPONENT HISTIDINE KINASE"/>
    <property type="match status" value="1"/>
</dbReference>
<dbReference type="InterPro" id="IPR003594">
    <property type="entry name" value="HATPase_dom"/>
</dbReference>
<dbReference type="PANTHER" id="PTHR43547:SF2">
    <property type="entry name" value="HYBRID SIGNAL TRANSDUCTION HISTIDINE KINASE C"/>
    <property type="match status" value="1"/>
</dbReference>
<keyword evidence="6" id="KW-0902">Two-component regulatory system</keyword>
<dbReference type="SUPFAM" id="SSF55874">
    <property type="entry name" value="ATPase domain of HSP90 chaperone/DNA topoisomerase II/histidine kinase"/>
    <property type="match status" value="1"/>
</dbReference>
<gene>
    <name evidence="9" type="ORF">RIF25_13785</name>
</gene>
<proteinExistence type="predicted"/>
<dbReference type="PRINTS" id="PR00344">
    <property type="entry name" value="BCTRLSENSOR"/>
</dbReference>
<dbReference type="SMART" id="SM00388">
    <property type="entry name" value="HisKA"/>
    <property type="match status" value="1"/>
</dbReference>
<keyword evidence="7" id="KW-1133">Transmembrane helix</keyword>
<dbReference type="Proteomes" id="UP001268256">
    <property type="component" value="Unassembled WGS sequence"/>
</dbReference>
<evidence type="ECO:0000256" key="4">
    <source>
        <dbReference type="ARBA" id="ARBA00022679"/>
    </source>
</evidence>
<dbReference type="Gene3D" id="3.30.565.10">
    <property type="entry name" value="Histidine kinase-like ATPase, C-terminal domain"/>
    <property type="match status" value="1"/>
</dbReference>
<sequence length="366" mass="40820">MALIKRIYWLIGFLFLMIIALEFSTPPPYVFGYLYISVVLLGSTQLSRGETVIITGLSIALTLLNLVVPGLEQINSITLGNRLLVALALVVTGILGRQLQAYKLTLIKQQAQLENQAQLARIRQDFVSTLTHDLKTPLMGAIETLKAMELSHFGPITPPQKNAISIMIRSHETTLTLVQTMLEVYGNDIRGLELQLKPVNLITLIEDVITKLTQLATSRNVYLRLSQRGSEFRSNCWAIADPIQLERVFMNLIANGVKYSQRGGKVEVKIGLKQGYYQISVQDQGLGISPDELPFLFEQFYQGHHHRQAKGTGLGLYLSRQIVTAHGGKLWADPLPTGARFNFTLPAYLGKFPTATLEQPSMKPYD</sequence>
<feature type="transmembrane region" description="Helical" evidence="7">
    <location>
        <begin position="77"/>
        <end position="96"/>
    </location>
</feature>
<keyword evidence="3" id="KW-0597">Phosphoprotein</keyword>
<dbReference type="Pfam" id="PF02518">
    <property type="entry name" value="HATPase_c"/>
    <property type="match status" value="1"/>
</dbReference>
<dbReference type="CDD" id="cd00082">
    <property type="entry name" value="HisKA"/>
    <property type="match status" value="1"/>
</dbReference>
<evidence type="ECO:0000313" key="9">
    <source>
        <dbReference type="EMBL" id="MDS3861873.1"/>
    </source>
</evidence>
<feature type="domain" description="Histidine kinase" evidence="8">
    <location>
        <begin position="129"/>
        <end position="349"/>
    </location>
</feature>
<dbReference type="PROSITE" id="PS50109">
    <property type="entry name" value="HIS_KIN"/>
    <property type="match status" value="1"/>
</dbReference>
<evidence type="ECO:0000313" key="10">
    <source>
        <dbReference type="Proteomes" id="UP001268256"/>
    </source>
</evidence>
<dbReference type="InterPro" id="IPR036890">
    <property type="entry name" value="HATPase_C_sf"/>
</dbReference>
<evidence type="ECO:0000259" key="8">
    <source>
        <dbReference type="PROSITE" id="PS50109"/>
    </source>
</evidence>
<evidence type="ECO:0000256" key="7">
    <source>
        <dbReference type="SAM" id="Phobius"/>
    </source>
</evidence>
<reference evidence="10" key="1">
    <citation type="submission" date="2023-07" db="EMBL/GenBank/DDBJ databases">
        <authorList>
            <person name="Luz R."/>
            <person name="Cordeiro R."/>
            <person name="Fonseca A."/>
            <person name="Goncalves V."/>
        </authorList>
    </citation>
    <scope>NUCLEOTIDE SEQUENCE [LARGE SCALE GENOMIC DNA]</scope>
    <source>
        <strain evidence="10">BACA0444</strain>
    </source>
</reference>
<evidence type="ECO:0000256" key="3">
    <source>
        <dbReference type="ARBA" id="ARBA00022553"/>
    </source>
</evidence>
<dbReference type="GO" id="GO:0000155">
    <property type="term" value="F:phosphorelay sensor kinase activity"/>
    <property type="evidence" value="ECO:0007669"/>
    <property type="project" value="InterPro"/>
</dbReference>
<keyword evidence="7" id="KW-0472">Membrane</keyword>
<protein>
    <recommendedName>
        <fullName evidence="2">histidine kinase</fullName>
        <ecNumber evidence="2">2.7.13.3</ecNumber>
    </recommendedName>
</protein>
<keyword evidence="5 9" id="KW-0418">Kinase</keyword>
<feature type="transmembrane region" description="Helical" evidence="7">
    <location>
        <begin position="7"/>
        <end position="23"/>
    </location>
</feature>
<dbReference type="InterPro" id="IPR005467">
    <property type="entry name" value="His_kinase_dom"/>
</dbReference>
<evidence type="ECO:0000256" key="2">
    <source>
        <dbReference type="ARBA" id="ARBA00012438"/>
    </source>
</evidence>
<dbReference type="FunFam" id="3.30.565.10:FF:000006">
    <property type="entry name" value="Sensor histidine kinase WalK"/>
    <property type="match status" value="1"/>
</dbReference>
<comment type="caution">
    <text evidence="9">The sequence shown here is derived from an EMBL/GenBank/DDBJ whole genome shotgun (WGS) entry which is preliminary data.</text>
</comment>
<dbReference type="SMART" id="SM00387">
    <property type="entry name" value="HATPase_c"/>
    <property type="match status" value="1"/>
</dbReference>
<organism evidence="9 10">
    <name type="scientific">Pseudocalidococcus azoricus BACA0444</name>
    <dbReference type="NCBI Taxonomy" id="2918990"/>
    <lineage>
        <taxon>Bacteria</taxon>
        <taxon>Bacillati</taxon>
        <taxon>Cyanobacteriota</taxon>
        <taxon>Cyanophyceae</taxon>
        <taxon>Acaryochloridales</taxon>
        <taxon>Thermosynechococcaceae</taxon>
        <taxon>Pseudocalidococcus</taxon>
        <taxon>Pseudocalidococcus azoricus</taxon>
    </lineage>
</organism>
<name>A0AAE4FT77_9CYAN</name>
<dbReference type="InterPro" id="IPR003661">
    <property type="entry name" value="HisK_dim/P_dom"/>
</dbReference>
<comment type="catalytic activity">
    <reaction evidence="1">
        <text>ATP + protein L-histidine = ADP + protein N-phospho-L-histidine.</text>
        <dbReference type="EC" id="2.7.13.3"/>
    </reaction>
</comment>
<dbReference type="InterPro" id="IPR004358">
    <property type="entry name" value="Sig_transdc_His_kin-like_C"/>
</dbReference>
<dbReference type="InterPro" id="IPR036097">
    <property type="entry name" value="HisK_dim/P_sf"/>
</dbReference>
<evidence type="ECO:0000256" key="5">
    <source>
        <dbReference type="ARBA" id="ARBA00022777"/>
    </source>
</evidence>
<dbReference type="CDD" id="cd00075">
    <property type="entry name" value="HATPase"/>
    <property type="match status" value="1"/>
</dbReference>
<dbReference type="SUPFAM" id="SSF47384">
    <property type="entry name" value="Homodimeric domain of signal transducing histidine kinase"/>
    <property type="match status" value="1"/>
</dbReference>
<dbReference type="AlphaFoldDB" id="A0AAE4FT77"/>
<keyword evidence="7" id="KW-0812">Transmembrane</keyword>
<evidence type="ECO:0000256" key="1">
    <source>
        <dbReference type="ARBA" id="ARBA00000085"/>
    </source>
</evidence>
<dbReference type="Pfam" id="PF00512">
    <property type="entry name" value="HisKA"/>
    <property type="match status" value="1"/>
</dbReference>
<keyword evidence="10" id="KW-1185">Reference proteome</keyword>